<protein>
    <submittedName>
        <fullName evidence="1">Beta-defensin 11</fullName>
    </submittedName>
</protein>
<proteinExistence type="predicted"/>
<dbReference type="EMBL" id="GU552097">
    <property type="protein sequence ID" value="ADE08739.1"/>
    <property type="molecule type" value="Genomic_DNA"/>
</dbReference>
<evidence type="ECO:0000313" key="1">
    <source>
        <dbReference type="EMBL" id="ADE08738.1"/>
    </source>
</evidence>
<dbReference type="AlphaFoldDB" id="G8ACU1"/>
<feature type="non-terminal residue" evidence="1">
    <location>
        <position position="50"/>
    </location>
</feature>
<evidence type="ECO:0000313" key="2">
    <source>
        <dbReference type="EMBL" id="ADE08739.1"/>
    </source>
</evidence>
<dbReference type="EMBL" id="GU552096">
    <property type="protein sequence ID" value="ADE08738.1"/>
    <property type="molecule type" value="Genomic_DNA"/>
</dbReference>
<name>G8ACU1_COTJA</name>
<accession>G8ACU1</accession>
<feature type="non-terminal residue" evidence="1">
    <location>
        <position position="1"/>
    </location>
</feature>
<sequence length="50" mass="5803">WESHSSCRSWLAQRHLTLCRLPRVLHPFQSLPKTICCIWNLLLASGNLLC</sequence>
<reference evidence="1" key="1">
    <citation type="journal article" date="2011" name="Mol. Ecol. Resour.">
        <title>Locus-specific protocol for nine different innate immune genes (antimicrobial peptides: beta-defensins) across passerine bird species reveals within-species coding variation and a case of trans-species polymorphisms.</title>
        <authorList>
            <person name="Hellgren O."/>
            <person name="Sheldon B.C."/>
        </authorList>
    </citation>
    <scope>NUCLEOTIDE SEQUENCE</scope>
    <source>
        <strain evidence="1">JaQu1</strain>
        <strain evidence="2">JaQu2</strain>
    </source>
</reference>
<organism evidence="1">
    <name type="scientific">Coturnix japonica</name>
    <name type="common">Japanese quail</name>
    <name type="synonym">Coturnix coturnix japonica</name>
    <dbReference type="NCBI Taxonomy" id="93934"/>
    <lineage>
        <taxon>Eukaryota</taxon>
        <taxon>Metazoa</taxon>
        <taxon>Chordata</taxon>
        <taxon>Craniata</taxon>
        <taxon>Vertebrata</taxon>
        <taxon>Euteleostomi</taxon>
        <taxon>Archelosauria</taxon>
        <taxon>Archosauria</taxon>
        <taxon>Dinosauria</taxon>
        <taxon>Saurischia</taxon>
        <taxon>Theropoda</taxon>
        <taxon>Coelurosauria</taxon>
        <taxon>Aves</taxon>
        <taxon>Neognathae</taxon>
        <taxon>Galloanserae</taxon>
        <taxon>Galliformes</taxon>
        <taxon>Phasianidae</taxon>
        <taxon>Perdicinae</taxon>
        <taxon>Coturnix</taxon>
    </lineage>
</organism>